<keyword evidence="2" id="KW-0472">Membrane</keyword>
<dbReference type="AlphaFoldDB" id="A0A7W5AIU7"/>
<name>A0A7W5AIU7_9ACTN</name>
<proteinExistence type="predicted"/>
<evidence type="ECO:0000313" key="4">
    <source>
        <dbReference type="Proteomes" id="UP000590749"/>
    </source>
</evidence>
<dbReference type="RefSeq" id="WP_183222031.1">
    <property type="nucleotide sequence ID" value="NZ_BMPW01000013.1"/>
</dbReference>
<comment type="caution">
    <text evidence="3">The sequence shown here is derived from an EMBL/GenBank/DDBJ whole genome shotgun (WGS) entry which is preliminary data.</text>
</comment>
<evidence type="ECO:0000313" key="3">
    <source>
        <dbReference type="EMBL" id="MBB3096569.1"/>
    </source>
</evidence>
<keyword evidence="2" id="KW-1133">Transmembrane helix</keyword>
<sequence length="93" mass="9502">MTTNQITYGDAPESVDSISGNGSADSPSRTRQAVTTARTKATAAGQVARRNPKSTTATVLALAGAAAAAVFLHRRRAAKAAGARGRLASLLHR</sequence>
<accession>A0A7W5AIU7</accession>
<keyword evidence="4" id="KW-1185">Reference proteome</keyword>
<gene>
    <name evidence="3" type="ORF">FHR83_004243</name>
</gene>
<feature type="transmembrane region" description="Helical" evidence="2">
    <location>
        <begin position="55"/>
        <end position="72"/>
    </location>
</feature>
<evidence type="ECO:0000256" key="2">
    <source>
        <dbReference type="SAM" id="Phobius"/>
    </source>
</evidence>
<feature type="region of interest" description="Disordered" evidence="1">
    <location>
        <begin position="1"/>
        <end position="32"/>
    </location>
</feature>
<evidence type="ECO:0000256" key="1">
    <source>
        <dbReference type="SAM" id="MobiDB-lite"/>
    </source>
</evidence>
<feature type="compositionally biased region" description="Polar residues" evidence="1">
    <location>
        <begin position="16"/>
        <end position="27"/>
    </location>
</feature>
<dbReference type="EMBL" id="JACHXF010000009">
    <property type="protein sequence ID" value="MBB3096569.1"/>
    <property type="molecule type" value="Genomic_DNA"/>
</dbReference>
<dbReference type="Proteomes" id="UP000590749">
    <property type="component" value="Unassembled WGS sequence"/>
</dbReference>
<protein>
    <submittedName>
        <fullName evidence="3">Uncharacterized protein</fullName>
    </submittedName>
</protein>
<keyword evidence="2" id="KW-0812">Transmembrane</keyword>
<reference evidence="3 4" key="1">
    <citation type="submission" date="2020-08" db="EMBL/GenBank/DDBJ databases">
        <title>Genomic Encyclopedia of Type Strains, Phase III (KMG-III): the genomes of soil and plant-associated and newly described type strains.</title>
        <authorList>
            <person name="Whitman W."/>
        </authorList>
    </citation>
    <scope>NUCLEOTIDE SEQUENCE [LARGE SCALE GENOMIC DNA]</scope>
    <source>
        <strain evidence="3 4">CECT 3287</strain>
    </source>
</reference>
<organism evidence="3 4">
    <name type="scientific">Actinoplanes campanulatus</name>
    <dbReference type="NCBI Taxonomy" id="113559"/>
    <lineage>
        <taxon>Bacteria</taxon>
        <taxon>Bacillati</taxon>
        <taxon>Actinomycetota</taxon>
        <taxon>Actinomycetes</taxon>
        <taxon>Micromonosporales</taxon>
        <taxon>Micromonosporaceae</taxon>
        <taxon>Actinoplanes</taxon>
    </lineage>
</organism>